<organism evidence="6 7">
    <name type="scientific">Peptostreptococcus equinus</name>
    <dbReference type="NCBI Taxonomy" id="3003601"/>
    <lineage>
        <taxon>Bacteria</taxon>
        <taxon>Bacillati</taxon>
        <taxon>Bacillota</taxon>
        <taxon>Clostridia</taxon>
        <taxon>Peptostreptococcales</taxon>
        <taxon>Peptostreptococcaceae</taxon>
        <taxon>Peptostreptococcus</taxon>
    </lineage>
</organism>
<evidence type="ECO:0000256" key="4">
    <source>
        <dbReference type="SAM" id="SignalP"/>
    </source>
</evidence>
<dbReference type="Pfam" id="PF09223">
    <property type="entry name" value="ZinT"/>
    <property type="match status" value="1"/>
</dbReference>
<accession>A0ABY7JQA2</accession>
<feature type="signal peptide" evidence="4">
    <location>
        <begin position="1"/>
        <end position="20"/>
    </location>
</feature>
<proteinExistence type="predicted"/>
<feature type="compositionally biased region" description="Basic and acidic residues" evidence="3">
    <location>
        <begin position="26"/>
        <end position="57"/>
    </location>
</feature>
<feature type="chain" id="PRO_5047273473" evidence="4">
    <location>
        <begin position="21"/>
        <end position="222"/>
    </location>
</feature>
<dbReference type="PROSITE" id="PS51257">
    <property type="entry name" value="PROKAR_LIPOPROTEIN"/>
    <property type="match status" value="1"/>
</dbReference>
<dbReference type="EMBL" id="CP114052">
    <property type="protein sequence ID" value="WAW15535.1"/>
    <property type="molecule type" value="Genomic_DNA"/>
</dbReference>
<evidence type="ECO:0000256" key="3">
    <source>
        <dbReference type="SAM" id="MobiDB-lite"/>
    </source>
</evidence>
<dbReference type="SUPFAM" id="SSF50814">
    <property type="entry name" value="Lipocalins"/>
    <property type="match status" value="1"/>
</dbReference>
<dbReference type="InterPro" id="IPR012674">
    <property type="entry name" value="Calycin"/>
</dbReference>
<feature type="domain" description="ZinT" evidence="5">
    <location>
        <begin position="52"/>
        <end position="220"/>
    </location>
</feature>
<evidence type="ECO:0000313" key="6">
    <source>
        <dbReference type="EMBL" id="WAW15535.1"/>
    </source>
</evidence>
<evidence type="ECO:0000313" key="7">
    <source>
        <dbReference type="Proteomes" id="UP001164187"/>
    </source>
</evidence>
<keyword evidence="7" id="KW-1185">Reference proteome</keyword>
<evidence type="ECO:0000256" key="2">
    <source>
        <dbReference type="ARBA" id="ARBA00022833"/>
    </source>
</evidence>
<reference evidence="6" key="1">
    <citation type="submission" date="2022-12" db="EMBL/GenBank/DDBJ databases">
        <title>Peptostreptococcus.</title>
        <authorList>
            <person name="Lee S.H."/>
        </authorList>
    </citation>
    <scope>NUCLEOTIDE SEQUENCE</scope>
    <source>
        <strain evidence="6">CBA3647</strain>
    </source>
</reference>
<gene>
    <name evidence="6" type="ORF">O0R46_03580</name>
</gene>
<sequence length="222" mass="25661">MNKRIAMLFAASLLTLTACGANNNVKDSKDSKNNTKMEQKVDSNNGKKDTDKSKKNQDVSISDWQGTWNDMSAYLDNQDLQSAYAEVAKRDNKKPEEVKRELKNRRKNEFGGIVIQGNKVTFLDKFKDKGGKEVFSSEYKFIKSFETKHGNETLEWDQFEATDKNAKYPIIIMMPIHGEESLTHFHMRYGKNIDELLKQDKWFPTYVKPSTTSQQLIDEIKE</sequence>
<feature type="region of interest" description="Disordered" evidence="3">
    <location>
        <begin position="22"/>
        <end position="58"/>
    </location>
</feature>
<dbReference type="InterPro" id="IPR015304">
    <property type="entry name" value="ZinT_dom"/>
</dbReference>
<dbReference type="Proteomes" id="UP001164187">
    <property type="component" value="Chromosome"/>
</dbReference>
<keyword evidence="1 4" id="KW-0732">Signal</keyword>
<dbReference type="Gene3D" id="2.40.128.20">
    <property type="match status" value="1"/>
</dbReference>
<evidence type="ECO:0000259" key="5">
    <source>
        <dbReference type="Pfam" id="PF09223"/>
    </source>
</evidence>
<keyword evidence="2" id="KW-0862">Zinc</keyword>
<protein>
    <submittedName>
        <fullName evidence="6">ZinT/AdcA family metal-binding protein</fullName>
    </submittedName>
</protein>
<evidence type="ECO:0000256" key="1">
    <source>
        <dbReference type="ARBA" id="ARBA00022729"/>
    </source>
</evidence>
<dbReference type="RefSeq" id="WP_269312208.1">
    <property type="nucleotide sequence ID" value="NZ_CP114052.1"/>
</dbReference>
<name>A0ABY7JQA2_9FIRM</name>